<evidence type="ECO:0000256" key="1">
    <source>
        <dbReference type="SAM" id="Phobius"/>
    </source>
</evidence>
<dbReference type="Proteomes" id="UP001208570">
    <property type="component" value="Unassembled WGS sequence"/>
</dbReference>
<dbReference type="EMBL" id="JAODUP010001379">
    <property type="protein sequence ID" value="KAK2140366.1"/>
    <property type="molecule type" value="Genomic_DNA"/>
</dbReference>
<keyword evidence="1" id="KW-1133">Transmembrane helix</keyword>
<keyword evidence="1" id="KW-0472">Membrane</keyword>
<proteinExistence type="predicted"/>
<comment type="caution">
    <text evidence="2">The sequence shown here is derived from an EMBL/GenBank/DDBJ whole genome shotgun (WGS) entry which is preliminary data.</text>
</comment>
<dbReference type="AlphaFoldDB" id="A0AAD9MQT6"/>
<accession>A0AAD9MQT6</accession>
<gene>
    <name evidence="2" type="ORF">LSH36_1379g00020</name>
</gene>
<keyword evidence="1" id="KW-0812">Transmembrane</keyword>
<name>A0AAD9MQT6_9ANNE</name>
<keyword evidence="3" id="KW-1185">Reference proteome</keyword>
<organism evidence="2 3">
    <name type="scientific">Paralvinella palmiformis</name>
    <dbReference type="NCBI Taxonomy" id="53620"/>
    <lineage>
        <taxon>Eukaryota</taxon>
        <taxon>Metazoa</taxon>
        <taxon>Spiralia</taxon>
        <taxon>Lophotrochozoa</taxon>
        <taxon>Annelida</taxon>
        <taxon>Polychaeta</taxon>
        <taxon>Sedentaria</taxon>
        <taxon>Canalipalpata</taxon>
        <taxon>Terebellida</taxon>
        <taxon>Terebelliformia</taxon>
        <taxon>Alvinellidae</taxon>
        <taxon>Paralvinella</taxon>
    </lineage>
</organism>
<sequence length="95" mass="11206">MQDDKIQWMTPPSWFLRSARFIMLIGLCLMVMFYIWIMMTPDRVQSISQGDFVKMLSECRQLNVAQVTNNRTLINLYNICQKLLRRATMATSLQP</sequence>
<reference evidence="2" key="1">
    <citation type="journal article" date="2023" name="Mol. Biol. Evol.">
        <title>Third-Generation Sequencing Reveals the Adaptive Role of the Epigenome in Three Deep-Sea Polychaetes.</title>
        <authorList>
            <person name="Perez M."/>
            <person name="Aroh O."/>
            <person name="Sun Y."/>
            <person name="Lan Y."/>
            <person name="Juniper S.K."/>
            <person name="Young C.R."/>
            <person name="Angers B."/>
            <person name="Qian P.Y."/>
        </authorList>
    </citation>
    <scope>NUCLEOTIDE SEQUENCE</scope>
    <source>
        <strain evidence="2">P08H-3</strain>
    </source>
</reference>
<protein>
    <submittedName>
        <fullName evidence="2">Uncharacterized protein</fullName>
    </submittedName>
</protein>
<feature type="transmembrane region" description="Helical" evidence="1">
    <location>
        <begin position="21"/>
        <end position="39"/>
    </location>
</feature>
<evidence type="ECO:0000313" key="2">
    <source>
        <dbReference type="EMBL" id="KAK2140366.1"/>
    </source>
</evidence>
<evidence type="ECO:0000313" key="3">
    <source>
        <dbReference type="Proteomes" id="UP001208570"/>
    </source>
</evidence>